<accession>A0A6A6XZL0</accession>
<keyword evidence="2" id="KW-1185">Reference proteome</keyword>
<evidence type="ECO:0000313" key="2">
    <source>
        <dbReference type="Proteomes" id="UP000799757"/>
    </source>
</evidence>
<organism evidence="1 2">
    <name type="scientific">Melanomma pulvis-pyrius CBS 109.77</name>
    <dbReference type="NCBI Taxonomy" id="1314802"/>
    <lineage>
        <taxon>Eukaryota</taxon>
        <taxon>Fungi</taxon>
        <taxon>Dikarya</taxon>
        <taxon>Ascomycota</taxon>
        <taxon>Pezizomycotina</taxon>
        <taxon>Dothideomycetes</taxon>
        <taxon>Pleosporomycetidae</taxon>
        <taxon>Pleosporales</taxon>
        <taxon>Melanommataceae</taxon>
        <taxon>Melanomma</taxon>
    </lineage>
</organism>
<dbReference type="EMBL" id="MU001738">
    <property type="protein sequence ID" value="KAF2801174.1"/>
    <property type="molecule type" value="Genomic_DNA"/>
</dbReference>
<name>A0A6A6XZL0_9PLEO</name>
<evidence type="ECO:0000313" key="1">
    <source>
        <dbReference type="EMBL" id="KAF2801174.1"/>
    </source>
</evidence>
<proteinExistence type="predicted"/>
<sequence length="111" mass="12134">MRLCLFMPLVKSRAIHLAPFTHGSRPFSSTFAPGGTTPPKNQKVCTPGQLHTLHKHARRNLPQHSRAHTRLSARIAQRALAVAVASLLSRALPWLARSAPPSAALRNLKPL</sequence>
<gene>
    <name evidence="1" type="ORF">K505DRAFT_555</name>
</gene>
<protein>
    <submittedName>
        <fullName evidence="1">Uncharacterized protein</fullName>
    </submittedName>
</protein>
<dbReference type="Proteomes" id="UP000799757">
    <property type="component" value="Unassembled WGS sequence"/>
</dbReference>
<reference evidence="1" key="1">
    <citation type="journal article" date="2020" name="Stud. Mycol.">
        <title>101 Dothideomycetes genomes: a test case for predicting lifestyles and emergence of pathogens.</title>
        <authorList>
            <person name="Haridas S."/>
            <person name="Albert R."/>
            <person name="Binder M."/>
            <person name="Bloem J."/>
            <person name="Labutti K."/>
            <person name="Salamov A."/>
            <person name="Andreopoulos B."/>
            <person name="Baker S."/>
            <person name="Barry K."/>
            <person name="Bills G."/>
            <person name="Bluhm B."/>
            <person name="Cannon C."/>
            <person name="Castanera R."/>
            <person name="Culley D."/>
            <person name="Daum C."/>
            <person name="Ezra D."/>
            <person name="Gonzalez J."/>
            <person name="Henrissat B."/>
            <person name="Kuo A."/>
            <person name="Liang C."/>
            <person name="Lipzen A."/>
            <person name="Lutzoni F."/>
            <person name="Magnuson J."/>
            <person name="Mondo S."/>
            <person name="Nolan M."/>
            <person name="Ohm R."/>
            <person name="Pangilinan J."/>
            <person name="Park H.-J."/>
            <person name="Ramirez L."/>
            <person name="Alfaro M."/>
            <person name="Sun H."/>
            <person name="Tritt A."/>
            <person name="Yoshinaga Y."/>
            <person name="Zwiers L.-H."/>
            <person name="Turgeon B."/>
            <person name="Goodwin S."/>
            <person name="Spatafora J."/>
            <person name="Crous P."/>
            <person name="Grigoriev I."/>
        </authorList>
    </citation>
    <scope>NUCLEOTIDE SEQUENCE</scope>
    <source>
        <strain evidence="1">CBS 109.77</strain>
    </source>
</reference>
<dbReference type="AlphaFoldDB" id="A0A6A6XZL0"/>